<dbReference type="AlphaFoldDB" id="A0A7J7EYG5"/>
<comment type="caution">
    <text evidence="1">The sequence shown here is derived from an EMBL/GenBank/DDBJ whole genome shotgun (WGS) entry which is preliminary data.</text>
</comment>
<accession>A0A7J7EYG5</accession>
<dbReference type="EMBL" id="JACDTQ010001920">
    <property type="protein sequence ID" value="KAF5920698.1"/>
    <property type="molecule type" value="Genomic_DNA"/>
</dbReference>
<dbReference type="Proteomes" id="UP000551758">
    <property type="component" value="Unassembled WGS sequence"/>
</dbReference>
<gene>
    <name evidence="1" type="ORF">HPG69_010964</name>
</gene>
<proteinExistence type="predicted"/>
<organism evidence="1 2">
    <name type="scientific">Diceros bicornis minor</name>
    <name type="common">South-central black rhinoceros</name>
    <dbReference type="NCBI Taxonomy" id="77932"/>
    <lineage>
        <taxon>Eukaryota</taxon>
        <taxon>Metazoa</taxon>
        <taxon>Chordata</taxon>
        <taxon>Craniata</taxon>
        <taxon>Vertebrata</taxon>
        <taxon>Euteleostomi</taxon>
        <taxon>Mammalia</taxon>
        <taxon>Eutheria</taxon>
        <taxon>Laurasiatheria</taxon>
        <taxon>Perissodactyla</taxon>
        <taxon>Rhinocerotidae</taxon>
        <taxon>Diceros</taxon>
    </lineage>
</organism>
<evidence type="ECO:0000313" key="1">
    <source>
        <dbReference type="EMBL" id="KAF5920698.1"/>
    </source>
</evidence>
<protein>
    <submittedName>
        <fullName evidence="1">Uncharacterized protein</fullName>
    </submittedName>
</protein>
<evidence type="ECO:0000313" key="2">
    <source>
        <dbReference type="Proteomes" id="UP000551758"/>
    </source>
</evidence>
<sequence>MTPTLPHRAARGGDGKTVTEAQWLGPCPTTLLCGPCPEAHPQRSFLAQELEGWHAGALLGAERGPDPAGEDVPAWEVQLSKTPEMLSCS</sequence>
<keyword evidence="2" id="KW-1185">Reference proteome</keyword>
<name>A0A7J7EYG5_DICBM</name>
<reference evidence="1 2" key="1">
    <citation type="journal article" date="2020" name="Mol. Biol. Evol.">
        <title>Interspecific Gene Flow and the Evolution of Specialization in Black and White Rhinoceros.</title>
        <authorList>
            <person name="Moodley Y."/>
            <person name="Westbury M.V."/>
            <person name="Russo I.M."/>
            <person name="Gopalakrishnan S."/>
            <person name="Rakotoarivelo A."/>
            <person name="Olsen R.A."/>
            <person name="Prost S."/>
            <person name="Tunstall T."/>
            <person name="Ryder O.A."/>
            <person name="Dalen L."/>
            <person name="Bruford M.W."/>
        </authorList>
    </citation>
    <scope>NUCLEOTIDE SEQUENCE [LARGE SCALE GENOMIC DNA]</scope>
    <source>
        <strain evidence="1">SBR-YM</strain>
        <tissue evidence="1">Skin</tissue>
    </source>
</reference>